<dbReference type="AlphaFoldDB" id="A0A140DUU9"/>
<protein>
    <submittedName>
        <fullName evidence="1">Uncharacterized protein</fullName>
    </submittedName>
</protein>
<evidence type="ECO:0000313" key="1">
    <source>
        <dbReference type="EMBL" id="AMK54426.1"/>
    </source>
</evidence>
<evidence type="ECO:0000313" key="2">
    <source>
        <dbReference type="Proteomes" id="UP000069771"/>
    </source>
</evidence>
<sequence length="243" mass="27815">MAGLILSMVLAMILVTGFHRDDDDGPQSYSRDFLEESATSLLSIEATDMVWDHTTLICTTRIATKDPLISVQGSMLRYVWEEDGMTMEDWQPVPAVPYGTRSWSISTLLPDMTPEAAVTLQIGLDTEYQWEQPLEEYTWLSDDHTVAREELLSLWQKKVYSQETVRIDTYDQDRVTYTVTPDSRSGAYLYGEVLIQLMDGDHCVFAATDRYDSGEQELPQLTETWRIPCQLPHWSTVTVTRLL</sequence>
<accession>A0A140DUU9</accession>
<name>A0A140DUU9_9FIRM</name>
<organism evidence="1 2">
    <name type="scientific">Faecalibaculum rodentium</name>
    <dbReference type="NCBI Taxonomy" id="1702221"/>
    <lineage>
        <taxon>Bacteria</taxon>
        <taxon>Bacillati</taxon>
        <taxon>Bacillota</taxon>
        <taxon>Erysipelotrichia</taxon>
        <taxon>Erysipelotrichales</taxon>
        <taxon>Erysipelotrichaceae</taxon>
        <taxon>Faecalibaculum</taxon>
    </lineage>
</organism>
<dbReference type="EMBL" id="CP011391">
    <property type="protein sequence ID" value="AMK54426.1"/>
    <property type="molecule type" value="Genomic_DNA"/>
</dbReference>
<dbReference type="Proteomes" id="UP000069771">
    <property type="component" value="Chromosome"/>
</dbReference>
<gene>
    <name evidence="1" type="ORF">AALO17_12920</name>
</gene>
<dbReference type="KEGG" id="fro:AALO17_12920"/>
<reference evidence="1 2" key="1">
    <citation type="journal article" date="2016" name="Gut Pathog.">
        <title>Whole genome sequencing of "Faecalibaculum rodentium" ALO17, isolated from C57BL/6J laboratory mouse feces.</title>
        <authorList>
            <person name="Lim S."/>
            <person name="Chang D.H."/>
            <person name="Ahn S."/>
            <person name="Kim B.C."/>
        </authorList>
    </citation>
    <scope>NUCLEOTIDE SEQUENCE [LARGE SCALE GENOMIC DNA]</scope>
    <source>
        <strain evidence="1 2">Alo17</strain>
    </source>
</reference>
<proteinExistence type="predicted"/>
<keyword evidence="2" id="KW-1185">Reference proteome</keyword>